<organism evidence="1 2">
    <name type="scientific">Sphingobacterium bambusae</name>
    <dbReference type="NCBI Taxonomy" id="662858"/>
    <lineage>
        <taxon>Bacteria</taxon>
        <taxon>Pseudomonadati</taxon>
        <taxon>Bacteroidota</taxon>
        <taxon>Sphingobacteriia</taxon>
        <taxon>Sphingobacteriales</taxon>
        <taxon>Sphingobacteriaceae</taxon>
        <taxon>Sphingobacterium</taxon>
    </lineage>
</organism>
<evidence type="ECO:0000313" key="1">
    <source>
        <dbReference type="EMBL" id="MFD2969524.1"/>
    </source>
</evidence>
<evidence type="ECO:0000313" key="2">
    <source>
        <dbReference type="Proteomes" id="UP001597525"/>
    </source>
</evidence>
<comment type="caution">
    <text evidence="1">The sequence shown here is derived from an EMBL/GenBank/DDBJ whole genome shotgun (WGS) entry which is preliminary data.</text>
</comment>
<keyword evidence="2" id="KW-1185">Reference proteome</keyword>
<protein>
    <submittedName>
        <fullName evidence="1">Uncharacterized protein</fullName>
    </submittedName>
</protein>
<sequence length="225" mass="25395">MHAPELDLSVIIYLPGVEKRLPNALNRTIHIDYDQVVSDVDKLCARLASLYGNGQVVYARKTVVARIDKRVSINFLDEHHLQMAIPGKYRYGLFQDGELLSVAIFSGGRRMRDQHEGYRSFELIRFCHKSNFRVVGGLSKLLKSFIKDFQPNDIMTYVDRDWSQDSNLATLGFKEVGEIAPQCYLIVNGLRQISSTTSPADAPLKHADESYSVCNSGSTKLVLRL</sequence>
<accession>A0ABW6BMB6</accession>
<reference evidence="2" key="1">
    <citation type="journal article" date="2019" name="Int. J. Syst. Evol. Microbiol.">
        <title>The Global Catalogue of Microorganisms (GCM) 10K type strain sequencing project: providing services to taxonomists for standard genome sequencing and annotation.</title>
        <authorList>
            <consortium name="The Broad Institute Genomics Platform"/>
            <consortium name="The Broad Institute Genome Sequencing Center for Infectious Disease"/>
            <person name="Wu L."/>
            <person name="Ma J."/>
        </authorList>
    </citation>
    <scope>NUCLEOTIDE SEQUENCE [LARGE SCALE GENOMIC DNA]</scope>
    <source>
        <strain evidence="2">KCTC 22814</strain>
    </source>
</reference>
<name>A0ABW6BMB6_9SPHI</name>
<dbReference type="RefSeq" id="WP_380936665.1">
    <property type="nucleotide sequence ID" value="NZ_JBHUPB010000012.1"/>
</dbReference>
<gene>
    <name evidence="1" type="ORF">ACFS7Y_19170</name>
</gene>
<dbReference type="Proteomes" id="UP001597525">
    <property type="component" value="Unassembled WGS sequence"/>
</dbReference>
<proteinExistence type="predicted"/>
<dbReference type="EMBL" id="JBHUPB010000012">
    <property type="protein sequence ID" value="MFD2969524.1"/>
    <property type="molecule type" value="Genomic_DNA"/>
</dbReference>